<keyword evidence="6 11" id="KW-0067">ATP-binding</keyword>
<organism evidence="14 15">
    <name type="scientific">Toxoplasma gondii TgCatPRC2</name>
    <dbReference type="NCBI Taxonomy" id="1130821"/>
    <lineage>
        <taxon>Eukaryota</taxon>
        <taxon>Sar</taxon>
        <taxon>Alveolata</taxon>
        <taxon>Apicomplexa</taxon>
        <taxon>Conoidasida</taxon>
        <taxon>Coccidia</taxon>
        <taxon>Eucoccidiorida</taxon>
        <taxon>Eimeriorina</taxon>
        <taxon>Sarcocystidae</taxon>
        <taxon>Toxoplasma</taxon>
    </lineage>
</organism>
<feature type="compositionally biased region" description="Basic and acidic residues" evidence="12">
    <location>
        <begin position="1319"/>
        <end position="1330"/>
    </location>
</feature>
<evidence type="ECO:0000256" key="7">
    <source>
        <dbReference type="ARBA" id="ARBA00038543"/>
    </source>
</evidence>
<dbReference type="InterPro" id="IPR008271">
    <property type="entry name" value="Ser/Thr_kinase_AS"/>
</dbReference>
<feature type="compositionally biased region" description="Low complexity" evidence="12">
    <location>
        <begin position="75"/>
        <end position="93"/>
    </location>
</feature>
<evidence type="ECO:0000256" key="11">
    <source>
        <dbReference type="PROSITE-ProRule" id="PRU10141"/>
    </source>
</evidence>
<dbReference type="PANTHER" id="PTHR24056:SF546">
    <property type="entry name" value="CYCLIN-DEPENDENT KINASE 12"/>
    <property type="match status" value="1"/>
</dbReference>
<proteinExistence type="inferred from homology"/>
<feature type="compositionally biased region" description="Basic residues" evidence="12">
    <location>
        <begin position="1885"/>
        <end position="1895"/>
    </location>
</feature>
<dbReference type="GO" id="GO:0005634">
    <property type="term" value="C:nucleus"/>
    <property type="evidence" value="ECO:0007669"/>
    <property type="project" value="TreeGrafter"/>
</dbReference>
<keyword evidence="4 11" id="KW-0547">Nucleotide-binding</keyword>
<feature type="compositionally biased region" description="Basic and acidic residues" evidence="12">
    <location>
        <begin position="1033"/>
        <end position="1066"/>
    </location>
</feature>
<dbReference type="Gene3D" id="1.10.510.10">
    <property type="entry name" value="Transferase(Phosphotransferase) domain 1"/>
    <property type="match status" value="1"/>
</dbReference>
<comment type="subunit">
    <text evidence="7">May form a complex composed of at least the catalytic subunit CRK2 and a cyclin.</text>
</comment>
<dbReference type="InterPro" id="IPR050108">
    <property type="entry name" value="CDK"/>
</dbReference>
<keyword evidence="2" id="KW-0723">Serine/threonine-protein kinase</keyword>
<evidence type="ECO:0000313" key="15">
    <source>
        <dbReference type="Proteomes" id="UP000075225"/>
    </source>
</evidence>
<dbReference type="InterPro" id="IPR000719">
    <property type="entry name" value="Prot_kinase_dom"/>
</dbReference>
<feature type="compositionally biased region" description="Basic and acidic residues" evidence="12">
    <location>
        <begin position="1497"/>
        <end position="1526"/>
    </location>
</feature>
<evidence type="ECO:0000256" key="8">
    <source>
        <dbReference type="ARBA" id="ARBA00039612"/>
    </source>
</evidence>
<dbReference type="SUPFAM" id="SSF56112">
    <property type="entry name" value="Protein kinase-like (PK-like)"/>
    <property type="match status" value="1"/>
</dbReference>
<feature type="compositionally biased region" description="Basic and acidic residues" evidence="12">
    <location>
        <begin position="903"/>
        <end position="915"/>
    </location>
</feature>
<feature type="compositionally biased region" description="Basic and acidic residues" evidence="12">
    <location>
        <begin position="1653"/>
        <end position="1662"/>
    </location>
</feature>
<feature type="compositionally biased region" description="Basic and acidic residues" evidence="12">
    <location>
        <begin position="1254"/>
        <end position="1263"/>
    </location>
</feature>
<dbReference type="GO" id="GO:0008353">
    <property type="term" value="F:RNA polymerase II CTD heptapeptide repeat kinase activity"/>
    <property type="evidence" value="ECO:0007669"/>
    <property type="project" value="TreeGrafter"/>
</dbReference>
<evidence type="ECO:0000256" key="3">
    <source>
        <dbReference type="ARBA" id="ARBA00022679"/>
    </source>
</evidence>
<feature type="region of interest" description="Disordered" evidence="12">
    <location>
        <begin position="194"/>
        <end position="224"/>
    </location>
</feature>
<feature type="compositionally biased region" description="Basic and acidic residues" evidence="12">
    <location>
        <begin position="1088"/>
        <end position="1097"/>
    </location>
</feature>
<evidence type="ECO:0000256" key="12">
    <source>
        <dbReference type="SAM" id="MobiDB-lite"/>
    </source>
</evidence>
<feature type="region of interest" description="Disordered" evidence="12">
    <location>
        <begin position="1419"/>
        <end position="1727"/>
    </location>
</feature>
<feature type="compositionally biased region" description="Basic and acidic residues" evidence="12">
    <location>
        <begin position="1103"/>
        <end position="1124"/>
    </location>
</feature>
<feature type="compositionally biased region" description="Low complexity" evidence="12">
    <location>
        <begin position="444"/>
        <end position="455"/>
    </location>
</feature>
<comment type="caution">
    <text evidence="14">The sequence shown here is derived from an EMBL/GenBank/DDBJ whole genome shotgun (WGS) entry which is preliminary data.</text>
</comment>
<dbReference type="EMBL" id="AHZP02001204">
    <property type="protein sequence ID" value="KYK68106.1"/>
    <property type="molecule type" value="Genomic_DNA"/>
</dbReference>
<dbReference type="VEuPathDB" id="ToxoDB:TGPRC2_249260"/>
<feature type="region of interest" description="Disordered" evidence="12">
    <location>
        <begin position="876"/>
        <end position="915"/>
    </location>
</feature>
<evidence type="ECO:0000256" key="1">
    <source>
        <dbReference type="ARBA" id="ARBA00006485"/>
    </source>
</evidence>
<dbReference type="PROSITE" id="PS00108">
    <property type="entry name" value="PROTEIN_KINASE_ST"/>
    <property type="match status" value="1"/>
</dbReference>
<reference evidence="15" key="1">
    <citation type="submission" date="2016-03" db="EMBL/GenBank/DDBJ databases">
        <authorList>
            <person name="Sibley D."/>
            <person name="Venepally P."/>
            <person name="Karamycheva S."/>
            <person name="Hadjithomas M."/>
            <person name="Khan A."/>
            <person name="Brunk B."/>
            <person name="Roos D."/>
            <person name="Caler E."/>
            <person name="Lorenzi H."/>
        </authorList>
    </citation>
    <scope>NUCLEOTIDE SEQUENCE [LARGE SCALE GENOMIC DNA]</scope>
    <source>
        <strain evidence="15">TgCatPRC2</strain>
    </source>
</reference>
<keyword evidence="3" id="KW-0808">Transferase</keyword>
<feature type="compositionally biased region" description="Basic and acidic residues" evidence="12">
    <location>
        <begin position="1277"/>
        <end position="1288"/>
    </location>
</feature>
<feature type="region of interest" description="Disordered" evidence="12">
    <location>
        <begin position="36"/>
        <end position="93"/>
    </location>
</feature>
<feature type="domain" description="Protein kinase" evidence="13">
    <location>
        <begin position="403"/>
        <end position="856"/>
    </location>
</feature>
<feature type="region of interest" description="Disordered" evidence="12">
    <location>
        <begin position="1302"/>
        <end position="1391"/>
    </location>
</feature>
<feature type="compositionally biased region" description="Basic and acidic residues" evidence="12">
    <location>
        <begin position="1578"/>
        <end position="1593"/>
    </location>
</feature>
<dbReference type="InterPro" id="IPR017441">
    <property type="entry name" value="Protein_kinase_ATP_BS"/>
</dbReference>
<feature type="compositionally biased region" description="Basic and acidic residues" evidence="12">
    <location>
        <begin position="1150"/>
        <end position="1190"/>
    </location>
</feature>
<accession>A0A151HFL4</accession>
<dbReference type="InterPro" id="IPR011009">
    <property type="entry name" value="Kinase-like_dom_sf"/>
</dbReference>
<evidence type="ECO:0000256" key="6">
    <source>
        <dbReference type="ARBA" id="ARBA00022840"/>
    </source>
</evidence>
<feature type="compositionally biased region" description="Basic and acidic residues" evidence="12">
    <location>
        <begin position="1419"/>
        <end position="1430"/>
    </location>
</feature>
<protein>
    <recommendedName>
        <fullName evidence="8">Cyclin-dependent kinase 2 homolog</fullName>
    </recommendedName>
    <alternativeName>
        <fullName evidence="9">Cell division control protein 2 homolog</fullName>
    </alternativeName>
    <alternativeName>
        <fullName evidence="10">cdc2-related kinase 2</fullName>
    </alternativeName>
</protein>
<evidence type="ECO:0000259" key="13">
    <source>
        <dbReference type="PROSITE" id="PS50011"/>
    </source>
</evidence>
<dbReference type="GO" id="GO:0032968">
    <property type="term" value="P:positive regulation of transcription elongation by RNA polymerase II"/>
    <property type="evidence" value="ECO:0007669"/>
    <property type="project" value="TreeGrafter"/>
</dbReference>
<dbReference type="PROSITE" id="PS00107">
    <property type="entry name" value="PROTEIN_KINASE_ATP"/>
    <property type="match status" value="1"/>
</dbReference>
<feature type="compositionally biased region" description="Basic and acidic residues" evidence="12">
    <location>
        <begin position="194"/>
        <end position="210"/>
    </location>
</feature>
<feature type="compositionally biased region" description="Basic and acidic residues" evidence="12">
    <location>
        <begin position="1131"/>
        <end position="1142"/>
    </location>
</feature>
<comment type="similarity">
    <text evidence="1">Belongs to the protein kinase superfamily. CMGC Ser/Thr protein kinase family. CDC2/CDKX subfamily.</text>
</comment>
<sequence>MMDASASPDTPSTASSLLSSVLRRLLHPLFSSCAPNSPFSPQSPVPGPLDSHSSSSDALRPRSSSACIPDSGRQLASSLPSPSSSSAVSPATALPTSSLSVPFLTEERRRRILEELQRRCEQPPILIVPASGSEEACGVRFLQPFFLAAKGEDSEETEEETSSSLSHRGIPPSVQILLSVFDSQLREIQTTLAQRERTAEGKEAAHERGASAEGVSVSAGPFSGSEEELLRDEASLLLLRRRCLQWVGLWRVATHAFSPSDRKRLRRFVDREKRKWEQTENTASHLSTIQDHVSAPSCPSSSPSSSLSSSSPSSSSSSSSAVCVRSKGEAERGDARGDWEWGGGAQSPEESNKKRERVSSESRGAGEENRKETRRSKKARTFYVMPMSDAGSYPSSSLTLNNFVKVQQVGQGAYGDVWLAEDVKNRRWVAMKKMKIMAPPPGALPANNPPHALAPRQEEHAKSRKVEREEKTREEKPTEKGGAAAVAAACQQMNNAGEEREGFPRTAIREICLLNELSKCKHTVELLAVVHSKPRLKDRHHRGAVWMVFEYLPFDLLGFLDAIRDSKEKREKYTRPQTWLSIGEIKGILLQLFTALHHCHRKNVVHRDLKSANLLMDTDGTVKLADFGLARKFTKFVTREPERVMRAMEAKGGEAIRVVLPCSVDEDADSAASRERSISSTQFADASSSSSLPGFLRGEALAASEKPALTNRVITLWYRPPELLLGSEAYDGSVDMWSAGCIMAELVCGMPLFAADKEAALLRQIVEKIGPPSESDLASLRALCPQHFRNLSGRGDGFARDPVFDGSGVDRSLEIQRLFKYRNQIGDEGWDLLRQLLAWNPATRITARAALQHRWFSTHPLPKRVEKRANLHAAHSYVSKHAQRRGGRDQRQMGGTSHARKGPGREGSADETRSERVSVGEVRLAAWARSVERKAARLEALRQLYSERQKQDESSRRSLPHSLPASTVSGVSTHERESSESILPSLSSSLVHPIPGRPSLSQVSGGGSQASFVSADLFPRKEREAFVQLPRESGSDLKDLPWQTADDRGEEREKGEVRREEEKHDSLPASLVSPPPVSTHFSPGSWNDHAEQTDGRSDRRHYGREDREGRRGREGAFDSLHATKEGVYGRCLREEEKRREQLRGSSGRRRSLDSEERESHPASRSGDKKRGRETERSNRGRREEGRRGESRPAFSPERPAFDESRRRSRERLSLHSAFASGGALKEDGRASLEASPVHASPGGSVSDMTNSSDEETKRRRGPDSARAGAESYQAIHGGEKSEGDSGKWRHARWPEWDKKAKIRDRAAERDYARCQGESVHAERHWAEEKSQSPSFSVSPDPPGSCGDYRRGEDAGVGDSRRMRKRASEETERCGAQSLSGKDGGKEKQGAVGREACEFGVEALSPVSLALFFPTHAEGCEDKKRSEKTGEAEANSSAVAKKQEERRRKAFDLFKRAAESKSGAASRGESTHAGSAEKEKLAKGRNHDDAAEVLGGSDDGRVRGEKRSSSLKGTREETRDARDRETEETPPGEEMESQVGYRHGRRRAGWRDAEELDRERMEERDVEEEKPFSCLLRDPCVEHRSPVNQEDPKRLSLPSVDSQLSSPDGGTPGVGRREEEARRHRGCDTVEEGERGMLGSNACRRRDRGSGLYTRDRDAESGERRRRRPQEASLSSRHERERKEEPLFLNRSSAHSSHSVSPFSPRHDDDIRGRDRKRRYPSLGAPCLSKEGRSLLFGVSLGSPVLGESRAMSSPSPVFSRSEPQSRLALQDEAERRRRGDRGETTSAVESRGNGKARTWYPGEKEPRGCERASDLCRSERASLGREDRAAHRPKDRRRDGEGQRRRHEEGGEGRESCDQFRERTSVRSTYNVDTHRRRGDDEKGRRKARDGKRRRVSDDKGGDSRPVSRRS</sequence>
<feature type="binding site" evidence="11">
    <location>
        <position position="432"/>
    </location>
    <ligand>
        <name>ATP</name>
        <dbReference type="ChEBI" id="CHEBI:30616"/>
    </ligand>
</feature>
<dbReference type="OrthoDB" id="1732493at2759"/>
<feature type="compositionally biased region" description="Low complexity" evidence="12">
    <location>
        <begin position="48"/>
        <end position="66"/>
    </location>
</feature>
<feature type="compositionally biased region" description="Polar residues" evidence="12">
    <location>
        <begin position="279"/>
        <end position="291"/>
    </location>
</feature>
<feature type="compositionally biased region" description="Basic and acidic residues" evidence="12">
    <location>
        <begin position="1302"/>
        <end position="1312"/>
    </location>
</feature>
<evidence type="ECO:0000256" key="9">
    <source>
        <dbReference type="ARBA" id="ARBA00041902"/>
    </source>
</evidence>
<dbReference type="Proteomes" id="UP000075225">
    <property type="component" value="Unassembled WGS sequence"/>
</dbReference>
<feature type="region of interest" description="Disordered" evidence="12">
    <location>
        <begin position="442"/>
        <end position="483"/>
    </location>
</feature>
<feature type="compositionally biased region" description="Basic and acidic residues" evidence="12">
    <location>
        <begin position="1802"/>
        <end position="1865"/>
    </location>
</feature>
<feature type="region of interest" description="Disordered" evidence="12">
    <location>
        <begin position="947"/>
        <end position="1010"/>
    </location>
</feature>
<feature type="compositionally biased region" description="Basic and acidic residues" evidence="12">
    <location>
        <begin position="947"/>
        <end position="956"/>
    </location>
</feature>
<feature type="region of interest" description="Disordered" evidence="12">
    <location>
        <begin position="274"/>
        <end position="380"/>
    </location>
</feature>
<feature type="compositionally biased region" description="Low complexity" evidence="12">
    <location>
        <begin position="294"/>
        <end position="320"/>
    </location>
</feature>
<dbReference type="GO" id="GO:0000307">
    <property type="term" value="C:cyclin-dependent protein kinase holoenzyme complex"/>
    <property type="evidence" value="ECO:0007669"/>
    <property type="project" value="TreeGrafter"/>
</dbReference>
<feature type="compositionally biased region" description="Low complexity" evidence="12">
    <location>
        <begin position="980"/>
        <end position="990"/>
    </location>
</feature>
<feature type="region of interest" description="Disordered" evidence="12">
    <location>
        <begin position="1744"/>
        <end position="1911"/>
    </location>
</feature>
<feature type="compositionally biased region" description="Basic and acidic residues" evidence="12">
    <location>
        <begin position="326"/>
        <end position="339"/>
    </location>
</feature>
<dbReference type="SMART" id="SM00220">
    <property type="entry name" value="S_TKc"/>
    <property type="match status" value="1"/>
</dbReference>
<evidence type="ECO:0000256" key="2">
    <source>
        <dbReference type="ARBA" id="ARBA00022527"/>
    </source>
</evidence>
<dbReference type="Pfam" id="PF00069">
    <property type="entry name" value="Pkinase"/>
    <property type="match status" value="2"/>
</dbReference>
<evidence type="ECO:0000256" key="10">
    <source>
        <dbReference type="ARBA" id="ARBA00042858"/>
    </source>
</evidence>
<feature type="compositionally biased region" description="Basic and acidic residues" evidence="12">
    <location>
        <begin position="1548"/>
        <end position="1570"/>
    </location>
</feature>
<feature type="compositionally biased region" description="Basic and acidic residues" evidence="12">
    <location>
        <begin position="1772"/>
        <end position="1783"/>
    </location>
</feature>
<feature type="compositionally biased region" description="Basic and acidic residues" evidence="12">
    <location>
        <begin position="456"/>
        <end position="479"/>
    </location>
</feature>
<dbReference type="PROSITE" id="PS50011">
    <property type="entry name" value="PROTEIN_KINASE_DOM"/>
    <property type="match status" value="1"/>
</dbReference>
<feature type="compositionally biased region" description="Basic and acidic residues" evidence="12">
    <location>
        <begin position="1614"/>
        <end position="1634"/>
    </location>
</feature>
<evidence type="ECO:0000256" key="5">
    <source>
        <dbReference type="ARBA" id="ARBA00022777"/>
    </source>
</evidence>
<feature type="compositionally biased region" description="Low complexity" evidence="12">
    <location>
        <begin position="1691"/>
        <end position="1703"/>
    </location>
</feature>
<feature type="compositionally biased region" description="Basic and acidic residues" evidence="12">
    <location>
        <begin position="1474"/>
        <end position="1489"/>
    </location>
</feature>
<dbReference type="Gene3D" id="3.30.200.20">
    <property type="entry name" value="Phosphorylase Kinase, domain 1"/>
    <property type="match status" value="2"/>
</dbReference>
<feature type="compositionally biased region" description="Basic and acidic residues" evidence="12">
    <location>
        <begin position="1675"/>
        <end position="1685"/>
    </location>
</feature>
<feature type="region of interest" description="Disordered" evidence="12">
    <location>
        <begin position="1024"/>
        <end position="1288"/>
    </location>
</feature>
<feature type="compositionally biased region" description="Basic and acidic residues" evidence="12">
    <location>
        <begin position="350"/>
        <end position="371"/>
    </location>
</feature>
<dbReference type="PANTHER" id="PTHR24056">
    <property type="entry name" value="CELL DIVISION PROTEIN KINASE"/>
    <property type="match status" value="1"/>
</dbReference>
<feature type="compositionally biased region" description="Basic and acidic residues" evidence="12">
    <location>
        <begin position="1199"/>
        <end position="1213"/>
    </location>
</feature>
<gene>
    <name evidence="14" type="ORF">TGPRC2_249260</name>
</gene>
<keyword evidence="5 14" id="KW-0418">Kinase</keyword>
<evidence type="ECO:0000256" key="4">
    <source>
        <dbReference type="ARBA" id="ARBA00022741"/>
    </source>
</evidence>
<evidence type="ECO:0000313" key="14">
    <source>
        <dbReference type="EMBL" id="KYK68106.1"/>
    </source>
</evidence>
<feature type="compositionally biased region" description="Polar residues" evidence="12">
    <location>
        <begin position="1598"/>
        <end position="1607"/>
    </location>
</feature>
<feature type="compositionally biased region" description="Polar residues" evidence="12">
    <location>
        <begin position="1750"/>
        <end position="1764"/>
    </location>
</feature>
<name>A0A151HFL4_TOXGO</name>
<feature type="compositionally biased region" description="Basic and acidic residues" evidence="12">
    <location>
        <begin position="1440"/>
        <end position="1458"/>
    </location>
</feature>
<dbReference type="GO" id="GO:0005524">
    <property type="term" value="F:ATP binding"/>
    <property type="evidence" value="ECO:0007669"/>
    <property type="project" value="UniProtKB-UniRule"/>
</dbReference>